<protein>
    <submittedName>
        <fullName evidence="2">Uncharacterized protein</fullName>
    </submittedName>
</protein>
<dbReference type="AlphaFoldDB" id="A0AAE1P4Z1"/>
<feature type="region of interest" description="Disordered" evidence="1">
    <location>
        <begin position="60"/>
        <end position="132"/>
    </location>
</feature>
<dbReference type="Proteomes" id="UP001292094">
    <property type="component" value="Unassembled WGS sequence"/>
</dbReference>
<feature type="compositionally biased region" description="Gly residues" evidence="1">
    <location>
        <begin position="63"/>
        <end position="76"/>
    </location>
</feature>
<keyword evidence="3" id="KW-1185">Reference proteome</keyword>
<name>A0AAE1P4Z1_9EUCA</name>
<evidence type="ECO:0000313" key="2">
    <source>
        <dbReference type="EMBL" id="KAK4301873.1"/>
    </source>
</evidence>
<reference evidence="2" key="1">
    <citation type="submission" date="2023-11" db="EMBL/GenBank/DDBJ databases">
        <title>Genome assemblies of two species of porcelain crab, Petrolisthes cinctipes and Petrolisthes manimaculis (Anomura: Porcellanidae).</title>
        <authorList>
            <person name="Angst P."/>
        </authorList>
    </citation>
    <scope>NUCLEOTIDE SEQUENCE</scope>
    <source>
        <strain evidence="2">PB745_02</strain>
        <tissue evidence="2">Gill</tissue>
    </source>
</reference>
<accession>A0AAE1P4Z1</accession>
<organism evidence="2 3">
    <name type="scientific">Petrolisthes manimaculis</name>
    <dbReference type="NCBI Taxonomy" id="1843537"/>
    <lineage>
        <taxon>Eukaryota</taxon>
        <taxon>Metazoa</taxon>
        <taxon>Ecdysozoa</taxon>
        <taxon>Arthropoda</taxon>
        <taxon>Crustacea</taxon>
        <taxon>Multicrustacea</taxon>
        <taxon>Malacostraca</taxon>
        <taxon>Eumalacostraca</taxon>
        <taxon>Eucarida</taxon>
        <taxon>Decapoda</taxon>
        <taxon>Pleocyemata</taxon>
        <taxon>Anomura</taxon>
        <taxon>Galatheoidea</taxon>
        <taxon>Porcellanidae</taxon>
        <taxon>Petrolisthes</taxon>
    </lineage>
</organism>
<feature type="compositionally biased region" description="Low complexity" evidence="1">
    <location>
        <begin position="111"/>
        <end position="125"/>
    </location>
</feature>
<proteinExistence type="predicted"/>
<comment type="caution">
    <text evidence="2">The sequence shown here is derived from an EMBL/GenBank/DDBJ whole genome shotgun (WGS) entry which is preliminary data.</text>
</comment>
<sequence length="132" mass="12643">MNSNETKAWAHGGLRPVSSTGGGGGGEEGGGGGGGGKKSCVEELKWAQHRDHYHHALISLASDGGGAGGGGGGGGATSVPRGAVASGPEARGRRSEGSVYPGSASHTRCQGPGTTGSCPSPGRPSLPGVKSL</sequence>
<feature type="region of interest" description="Disordered" evidence="1">
    <location>
        <begin position="1"/>
        <end position="40"/>
    </location>
</feature>
<gene>
    <name evidence="2" type="ORF">Pmani_025986</name>
</gene>
<evidence type="ECO:0000256" key="1">
    <source>
        <dbReference type="SAM" id="MobiDB-lite"/>
    </source>
</evidence>
<evidence type="ECO:0000313" key="3">
    <source>
        <dbReference type="Proteomes" id="UP001292094"/>
    </source>
</evidence>
<feature type="compositionally biased region" description="Gly residues" evidence="1">
    <location>
        <begin position="20"/>
        <end position="37"/>
    </location>
</feature>
<dbReference type="EMBL" id="JAWZYT010002815">
    <property type="protein sequence ID" value="KAK4301873.1"/>
    <property type="molecule type" value="Genomic_DNA"/>
</dbReference>